<proteinExistence type="predicted"/>
<dbReference type="InterPro" id="IPR008979">
    <property type="entry name" value="Galactose-bd-like_sf"/>
</dbReference>
<dbReference type="AlphaFoldDB" id="A0A840CP42"/>
<keyword evidence="1" id="KW-0732">Signal</keyword>
<dbReference type="PROSITE" id="PS51257">
    <property type="entry name" value="PROKAR_LIPOPROTEIN"/>
    <property type="match status" value="1"/>
</dbReference>
<dbReference type="EMBL" id="JACIEP010000018">
    <property type="protein sequence ID" value="MBB4037867.1"/>
    <property type="molecule type" value="Genomic_DNA"/>
</dbReference>
<dbReference type="Pfam" id="PF08522">
    <property type="entry name" value="BT_3987-like_N"/>
    <property type="match status" value="1"/>
</dbReference>
<evidence type="ECO:0000313" key="4">
    <source>
        <dbReference type="Proteomes" id="UP000555103"/>
    </source>
</evidence>
<feature type="signal peptide" evidence="1">
    <location>
        <begin position="1"/>
        <end position="19"/>
    </location>
</feature>
<protein>
    <recommendedName>
        <fullName evidence="2">F5/8 type C domain-containing protein</fullName>
    </recommendedName>
</protein>
<feature type="chain" id="PRO_5032723272" description="F5/8 type C domain-containing protein" evidence="1">
    <location>
        <begin position="20"/>
        <end position="484"/>
    </location>
</feature>
<sequence>MKIHKYISLSIMMLSMLTACEPSHLNDNLLDSKVSFSRGGINSVLFYDVEGTFTHSFYAVNPGYFEGETKVTITKSTEILNKYNEDNETALKELPADCYTILNAEGQITKDGRACKFDIRFDCDKLRDLSQVEDYSDLADYIVPFLLTTDGGIDVNEDLSTVLFHPDMRRILVSILEPGDTIVQKKDIKGTLEYKIFIKPATDNNWESIFDVTSGDAAIQYINESLIKRASLSAYSALTPMPSEAYTIDFTNVINLGTHVATMTVKVDASKIPEGCFSIACYLNGATIAGEDVPIEGKPYRIINFQNVDPISTVGKVPVDKNNDDESYLGKYLTDFGYTALSRSGWVFSPESYHNNSYSNAIDGNTGSNWENRYNDNANSAGPKSTLPFNAILDLGSVQDFTAIEIWRRMHATYVKDLRGYEIYVSDDKENWKYVTTIDYGTEAEQRAMYNIFQKVSGRYINLYITRSNRSANVSFAEIFIWNK</sequence>
<dbReference type="InterPro" id="IPR000421">
    <property type="entry name" value="FA58C"/>
</dbReference>
<evidence type="ECO:0000256" key="1">
    <source>
        <dbReference type="SAM" id="SignalP"/>
    </source>
</evidence>
<accession>A0A840CP42</accession>
<evidence type="ECO:0000313" key="3">
    <source>
        <dbReference type="EMBL" id="MBB4037867.1"/>
    </source>
</evidence>
<dbReference type="Gene3D" id="2.60.120.260">
    <property type="entry name" value="Galactose-binding domain-like"/>
    <property type="match status" value="1"/>
</dbReference>
<dbReference type="Gene3D" id="2.60.40.1740">
    <property type="entry name" value="hypothetical protein (bacova_03559)"/>
    <property type="match status" value="1"/>
</dbReference>
<organism evidence="3 4">
    <name type="scientific">Dysgonomonas hofstadii</name>
    <dbReference type="NCBI Taxonomy" id="637886"/>
    <lineage>
        <taxon>Bacteria</taxon>
        <taxon>Pseudomonadati</taxon>
        <taxon>Bacteroidota</taxon>
        <taxon>Bacteroidia</taxon>
        <taxon>Bacteroidales</taxon>
        <taxon>Dysgonomonadaceae</taxon>
        <taxon>Dysgonomonas</taxon>
    </lineage>
</organism>
<evidence type="ECO:0000259" key="2">
    <source>
        <dbReference type="PROSITE" id="PS50022"/>
    </source>
</evidence>
<dbReference type="RefSeq" id="WP_183308711.1">
    <property type="nucleotide sequence ID" value="NZ_JACIEP010000018.1"/>
</dbReference>
<comment type="caution">
    <text evidence="3">The sequence shown here is derived from an EMBL/GenBank/DDBJ whole genome shotgun (WGS) entry which is preliminary data.</text>
</comment>
<dbReference type="SUPFAM" id="SSF49785">
    <property type="entry name" value="Galactose-binding domain-like"/>
    <property type="match status" value="1"/>
</dbReference>
<dbReference type="Pfam" id="PF00754">
    <property type="entry name" value="F5_F8_type_C"/>
    <property type="match status" value="1"/>
</dbReference>
<name>A0A840CP42_9BACT</name>
<dbReference type="InterPro" id="IPR013728">
    <property type="entry name" value="BT_3987-like_N"/>
</dbReference>
<feature type="domain" description="F5/8 type C" evidence="2">
    <location>
        <begin position="324"/>
        <end position="484"/>
    </location>
</feature>
<dbReference type="PROSITE" id="PS50022">
    <property type="entry name" value="FA58C_3"/>
    <property type="match status" value="1"/>
</dbReference>
<keyword evidence="4" id="KW-1185">Reference proteome</keyword>
<dbReference type="Proteomes" id="UP000555103">
    <property type="component" value="Unassembled WGS sequence"/>
</dbReference>
<reference evidence="3 4" key="1">
    <citation type="submission" date="2020-08" db="EMBL/GenBank/DDBJ databases">
        <title>Genomic Encyclopedia of Type Strains, Phase IV (KMG-IV): sequencing the most valuable type-strain genomes for metagenomic binning, comparative biology and taxonomic classification.</title>
        <authorList>
            <person name="Goeker M."/>
        </authorList>
    </citation>
    <scope>NUCLEOTIDE SEQUENCE [LARGE SCALE GENOMIC DNA]</scope>
    <source>
        <strain evidence="3 4">DSM 104969</strain>
    </source>
</reference>
<gene>
    <name evidence="3" type="ORF">GGR21_003788</name>
</gene>